<organism evidence="4 5">
    <name type="scientific">Anditalea andensis</name>
    <dbReference type="NCBI Taxonomy" id="1048983"/>
    <lineage>
        <taxon>Bacteria</taxon>
        <taxon>Pseudomonadati</taxon>
        <taxon>Bacteroidota</taxon>
        <taxon>Cytophagia</taxon>
        <taxon>Cytophagales</taxon>
        <taxon>Cytophagaceae</taxon>
        <taxon>Anditalea</taxon>
    </lineage>
</organism>
<dbReference type="eggNOG" id="COG2706">
    <property type="taxonomic scope" value="Bacteria"/>
</dbReference>
<dbReference type="SUPFAM" id="SSF51004">
    <property type="entry name" value="C-terminal (heme d1) domain of cytochrome cd1-nitrite reductase"/>
    <property type="match status" value="1"/>
</dbReference>
<dbReference type="Gene3D" id="2.130.10.10">
    <property type="entry name" value="YVTN repeat-like/Quinoprotein amine dehydrogenase"/>
    <property type="match status" value="1"/>
</dbReference>
<dbReference type="AlphaFoldDB" id="A0A074L144"/>
<evidence type="ECO:0000256" key="1">
    <source>
        <dbReference type="ARBA" id="ARBA00005564"/>
    </source>
</evidence>
<comment type="similarity">
    <text evidence="1">Belongs to the cycloisomerase 2 family.</text>
</comment>
<keyword evidence="3" id="KW-0732">Signal</keyword>
<accession>A0A074L144</accession>
<dbReference type="EMBL" id="JMIH01000016">
    <property type="protein sequence ID" value="KEO74185.1"/>
    <property type="molecule type" value="Genomic_DNA"/>
</dbReference>
<dbReference type="GO" id="GO:0005829">
    <property type="term" value="C:cytosol"/>
    <property type="evidence" value="ECO:0007669"/>
    <property type="project" value="TreeGrafter"/>
</dbReference>
<evidence type="ECO:0000313" key="4">
    <source>
        <dbReference type="EMBL" id="KEO74185.1"/>
    </source>
</evidence>
<reference evidence="4 5" key="1">
    <citation type="submission" date="2014-04" db="EMBL/GenBank/DDBJ databases">
        <title>Characterization and application of a salt tolerant electro-active bacterium.</title>
        <authorList>
            <person name="Yang L."/>
            <person name="Wei S."/>
            <person name="Tay Q.X.M."/>
        </authorList>
    </citation>
    <scope>NUCLEOTIDE SEQUENCE [LARGE SCALE GENOMIC DNA]</scope>
    <source>
        <strain evidence="4 5">LY1</strain>
    </source>
</reference>
<dbReference type="PANTHER" id="PTHR30344">
    <property type="entry name" value="6-PHOSPHOGLUCONOLACTONASE-RELATED"/>
    <property type="match status" value="1"/>
</dbReference>
<evidence type="ECO:0000256" key="3">
    <source>
        <dbReference type="SAM" id="SignalP"/>
    </source>
</evidence>
<proteinExistence type="inferred from homology"/>
<protein>
    <recommendedName>
        <fullName evidence="6">3-carboxymuconate cyclase</fullName>
    </recommendedName>
</protein>
<dbReference type="Proteomes" id="UP000027821">
    <property type="component" value="Unassembled WGS sequence"/>
</dbReference>
<dbReference type="InterPro" id="IPR050282">
    <property type="entry name" value="Cycloisomerase_2"/>
</dbReference>
<dbReference type="InterPro" id="IPR011048">
    <property type="entry name" value="Haem_d1_sf"/>
</dbReference>
<keyword evidence="2" id="KW-0313">Glucose metabolism</keyword>
<feature type="signal peptide" evidence="3">
    <location>
        <begin position="1"/>
        <end position="21"/>
    </location>
</feature>
<dbReference type="InterPro" id="IPR015943">
    <property type="entry name" value="WD40/YVTN_repeat-like_dom_sf"/>
</dbReference>
<dbReference type="PANTHER" id="PTHR30344:SF1">
    <property type="entry name" value="6-PHOSPHOGLUCONOLACTONASE"/>
    <property type="match status" value="1"/>
</dbReference>
<dbReference type="InterPro" id="IPR019405">
    <property type="entry name" value="Lactonase_7-beta_prop"/>
</dbReference>
<feature type="chain" id="PRO_5001697757" description="3-carboxymuconate cyclase" evidence="3">
    <location>
        <begin position="22"/>
        <end position="380"/>
    </location>
</feature>
<name>A0A074L144_9BACT</name>
<dbReference type="Pfam" id="PF10282">
    <property type="entry name" value="Lactonase"/>
    <property type="match status" value="1"/>
</dbReference>
<dbReference type="GO" id="GO:0006006">
    <property type="term" value="P:glucose metabolic process"/>
    <property type="evidence" value="ECO:0007669"/>
    <property type="project" value="UniProtKB-KW"/>
</dbReference>
<gene>
    <name evidence="4" type="ORF">EL17_08595</name>
</gene>
<comment type="caution">
    <text evidence="4">The sequence shown here is derived from an EMBL/GenBank/DDBJ whole genome shotgun (WGS) entry which is preliminary data.</text>
</comment>
<dbReference type="OrthoDB" id="9790815at2"/>
<keyword evidence="2" id="KW-0119">Carbohydrate metabolism</keyword>
<dbReference type="STRING" id="1048983.EL17_08595"/>
<sequence>MTDMIYLKFCLGLILAFMTNAASSQQTDTKTFLVGTYTEKESQGVNLVSFKPDKEPFEIASVHGNIKNPSYVIANKAGTFAFAVQESEGARGGEVTSFSIDKEANKISKINSVKSEGDGPCYLSLDPNEKFLLVGNYGGGNLSIIPINADGKLISAIQTIAHTGSSVNKDRQEGPHVHSVVFHPAKNQLFVADLGIDQVNIYDFDPKENAPLMPSTIPNLKVKPGSGPRHLIFNENGDHLYLVHEMKGEVGFYKMEDNTYEHVATYPMADNDFKGEHGGAEIRITKDFKYIYASNRGDANEITVFQRDEPTGTLKPLQRISSGGKTPRNFVLTPDEEYLIAANQGSNNLVLFKRDQSSGKLEKTDQEINIHKPVYLHFID</sequence>
<keyword evidence="5" id="KW-1185">Reference proteome</keyword>
<evidence type="ECO:0000313" key="5">
    <source>
        <dbReference type="Proteomes" id="UP000027821"/>
    </source>
</evidence>
<evidence type="ECO:0000256" key="2">
    <source>
        <dbReference type="ARBA" id="ARBA00022526"/>
    </source>
</evidence>
<dbReference type="GO" id="GO:0017057">
    <property type="term" value="F:6-phosphogluconolactonase activity"/>
    <property type="evidence" value="ECO:0007669"/>
    <property type="project" value="TreeGrafter"/>
</dbReference>
<evidence type="ECO:0008006" key="6">
    <source>
        <dbReference type="Google" id="ProtNLM"/>
    </source>
</evidence>